<dbReference type="PRINTS" id="PR00503">
    <property type="entry name" value="BROMODOMAIN"/>
</dbReference>
<evidence type="ECO:0000256" key="3">
    <source>
        <dbReference type="SAM" id="MobiDB-lite"/>
    </source>
</evidence>
<feature type="region of interest" description="Disordered" evidence="3">
    <location>
        <begin position="926"/>
        <end position="966"/>
    </location>
</feature>
<evidence type="ECO:0000259" key="4">
    <source>
        <dbReference type="PROSITE" id="PS50014"/>
    </source>
</evidence>
<protein>
    <recommendedName>
        <fullName evidence="4">Bromo domain-containing protein</fullName>
    </recommendedName>
</protein>
<dbReference type="Gene3D" id="1.20.920.10">
    <property type="entry name" value="Bromodomain-like"/>
    <property type="match status" value="1"/>
</dbReference>
<reference evidence="6" key="2">
    <citation type="submission" date="2015-01" db="EMBL/GenBank/DDBJ databases">
        <title>Evolutionary Origins and Diversification of the Mycorrhizal Mutualists.</title>
        <authorList>
            <consortium name="DOE Joint Genome Institute"/>
            <consortium name="Mycorrhizal Genomics Consortium"/>
            <person name="Kohler A."/>
            <person name="Kuo A."/>
            <person name="Nagy L.G."/>
            <person name="Floudas D."/>
            <person name="Copeland A."/>
            <person name="Barry K.W."/>
            <person name="Cichocki N."/>
            <person name="Veneault-Fourrey C."/>
            <person name="LaButti K."/>
            <person name="Lindquist E.A."/>
            <person name="Lipzen A."/>
            <person name="Lundell T."/>
            <person name="Morin E."/>
            <person name="Murat C."/>
            <person name="Riley R."/>
            <person name="Ohm R."/>
            <person name="Sun H."/>
            <person name="Tunlid A."/>
            <person name="Henrissat B."/>
            <person name="Grigoriev I.V."/>
            <person name="Hibbett D.S."/>
            <person name="Martin F."/>
        </authorList>
    </citation>
    <scope>NUCLEOTIDE SEQUENCE [LARGE SCALE GENOMIC DNA]</scope>
    <source>
        <strain evidence="6">MAFF 305830</strain>
    </source>
</reference>
<dbReference type="STRING" id="933852.A0A0C3AQN9"/>
<feature type="region of interest" description="Disordered" evidence="3">
    <location>
        <begin position="430"/>
        <end position="459"/>
    </location>
</feature>
<dbReference type="InterPro" id="IPR001487">
    <property type="entry name" value="Bromodomain"/>
</dbReference>
<gene>
    <name evidence="5" type="ORF">M408DRAFT_330268</name>
</gene>
<feature type="domain" description="Bromo" evidence="4">
    <location>
        <begin position="54"/>
        <end position="124"/>
    </location>
</feature>
<keyword evidence="6" id="KW-1185">Reference proteome</keyword>
<name>A0A0C3AQN9_SERVB</name>
<feature type="compositionally biased region" description="Low complexity" evidence="3">
    <location>
        <begin position="430"/>
        <end position="440"/>
    </location>
</feature>
<reference evidence="5 6" key="1">
    <citation type="submission" date="2014-04" db="EMBL/GenBank/DDBJ databases">
        <authorList>
            <consortium name="DOE Joint Genome Institute"/>
            <person name="Kuo A."/>
            <person name="Zuccaro A."/>
            <person name="Kohler A."/>
            <person name="Nagy L.G."/>
            <person name="Floudas D."/>
            <person name="Copeland A."/>
            <person name="Barry K.W."/>
            <person name="Cichocki N."/>
            <person name="Veneault-Fourrey C."/>
            <person name="LaButti K."/>
            <person name="Lindquist E.A."/>
            <person name="Lipzen A."/>
            <person name="Lundell T."/>
            <person name="Morin E."/>
            <person name="Murat C."/>
            <person name="Sun H."/>
            <person name="Tunlid A."/>
            <person name="Henrissat B."/>
            <person name="Grigoriev I.V."/>
            <person name="Hibbett D.S."/>
            <person name="Martin F."/>
            <person name="Nordberg H.P."/>
            <person name="Cantor M.N."/>
            <person name="Hua S.X."/>
        </authorList>
    </citation>
    <scope>NUCLEOTIDE SEQUENCE [LARGE SCALE GENOMIC DNA]</scope>
    <source>
        <strain evidence="5 6">MAFF 305830</strain>
    </source>
</reference>
<dbReference type="GO" id="GO:0005198">
    <property type="term" value="F:structural molecule activity"/>
    <property type="evidence" value="ECO:0007669"/>
    <property type="project" value="TreeGrafter"/>
</dbReference>
<dbReference type="Pfam" id="PF00439">
    <property type="entry name" value="Bromodomain"/>
    <property type="match status" value="1"/>
</dbReference>
<dbReference type="SMART" id="SM00297">
    <property type="entry name" value="BROMO"/>
    <property type="match status" value="1"/>
</dbReference>
<dbReference type="HOGENOM" id="CLU_006198_1_0_1"/>
<dbReference type="GO" id="GO:0006357">
    <property type="term" value="P:regulation of transcription by RNA polymerase II"/>
    <property type="evidence" value="ECO:0007669"/>
    <property type="project" value="TreeGrafter"/>
</dbReference>
<dbReference type="OrthoDB" id="21449at2759"/>
<dbReference type="GO" id="GO:0046982">
    <property type="term" value="F:protein heterodimerization activity"/>
    <property type="evidence" value="ECO:0007669"/>
    <property type="project" value="InterPro"/>
</dbReference>
<feature type="compositionally biased region" description="Polar residues" evidence="3">
    <location>
        <begin position="296"/>
        <end position="310"/>
    </location>
</feature>
<feature type="region of interest" description="Disordered" evidence="3">
    <location>
        <begin position="286"/>
        <end position="312"/>
    </location>
</feature>
<feature type="compositionally biased region" description="Basic residues" evidence="3">
    <location>
        <begin position="947"/>
        <end position="957"/>
    </location>
</feature>
<dbReference type="GO" id="GO:0006325">
    <property type="term" value="P:chromatin organization"/>
    <property type="evidence" value="ECO:0007669"/>
    <property type="project" value="UniProtKB-ARBA"/>
</dbReference>
<dbReference type="PANTHER" id="PTHR47343">
    <property type="entry name" value="TRANSCRIPTIONAL ACTIVATOR SPT7"/>
    <property type="match status" value="1"/>
</dbReference>
<proteinExistence type="predicted"/>
<evidence type="ECO:0000256" key="2">
    <source>
        <dbReference type="PROSITE-ProRule" id="PRU00035"/>
    </source>
</evidence>
<evidence type="ECO:0000313" key="6">
    <source>
        <dbReference type="Proteomes" id="UP000054097"/>
    </source>
</evidence>
<dbReference type="SUPFAM" id="SSF47370">
    <property type="entry name" value="Bromodomain"/>
    <property type="match status" value="1"/>
</dbReference>
<organism evidence="5 6">
    <name type="scientific">Serendipita vermifera MAFF 305830</name>
    <dbReference type="NCBI Taxonomy" id="933852"/>
    <lineage>
        <taxon>Eukaryota</taxon>
        <taxon>Fungi</taxon>
        <taxon>Dikarya</taxon>
        <taxon>Basidiomycota</taxon>
        <taxon>Agaricomycotina</taxon>
        <taxon>Agaricomycetes</taxon>
        <taxon>Sebacinales</taxon>
        <taxon>Serendipitaceae</taxon>
        <taxon>Serendipita</taxon>
    </lineage>
</organism>
<dbReference type="AlphaFoldDB" id="A0A0C3AQN9"/>
<dbReference type="InterPro" id="IPR009072">
    <property type="entry name" value="Histone-fold"/>
</dbReference>
<feature type="compositionally biased region" description="Polar residues" evidence="3">
    <location>
        <begin position="931"/>
        <end position="944"/>
    </location>
</feature>
<sequence length="966" mass="104767">MKHLLAALAARKIPLDTNEGDLKSLLSRAQRFRGDTKGIESWEDTLEKILVELRTTEYATAFLKPVKKSEAWDYDRVILHPMDLQTMGRKVKSKSYLSKKAFADDLNLIWDNCLTYNSDPNHHLRRAAQYMRKKSDQILRRIPDRHERFAPSMIDRFKYSPSPSPFLSPAKPRLINGSTVSSAQIATPKPNGVLPGATQLTNGDAIDGIIGAKGDAGAATTSASTSAGAAGAANATEPQTTMIHAGVTNIPFGDRPALERSAEGMATFVGFDAAMDEFLASWNPDEQPVEEATGPSGASDTRPRSSSMLSTGLPVLDVNTRLRQLADEDDELAVWKLVMDDANDASQLDASSDVDGSDSGIVDATKKRKRGEDMMMLPRKRQRLERIPAPERNPLENWWFAMGSTALLANAVPPSVDSPPMPNPRYVRMQAARQARSQAGEEQEDRPRRPKRADGPSRSLFHLMSENVRTRKRARDIAIKIADQIEDEKQGVDPEDMTPLVPVDAVAASQPRKPWARRAALASRRRMEAWEDAIGPAEAQDCMESTAMLILEHANFDSSSTAALQAFGDIGGRCIQNLGHSLKVLNETHRGKMTAEEMVLHALFSNSIGSIYELEAYIKSDIIKHGAGLSNMLQTLEDVATKREEPVDEDAILKDDTEVMTGLGDLGEDIYGFRALGLDTEFGLKSLVVPRRLLRPKAKTASNDEGAAAEADRYPAPPAFAPLETKRIDDQIGILRAYYHHRVAALIPPVPLPPPPVPVSVPTPLPPLIVMKKSPTPEPVLSTMQEFDVPPATPPPAPVFDPYNPSALSIVVPKAPVTPPVPVPTPKQEPPPSPKMITDVVLPAVPVNAHGLPNIDTSLYPTDMMAYVPLVEIPAVLEDDAPDPSRVRVGPLGQIMMPSAATVAKQKRQHKAAQVKAAAAAAAAISASVVPTTPNSAVTQSPVSATKPKKTTPKKPKKVEVAPPSV</sequence>
<evidence type="ECO:0000313" key="5">
    <source>
        <dbReference type="EMBL" id="KIM26880.1"/>
    </source>
</evidence>
<dbReference type="Gene3D" id="1.10.20.10">
    <property type="entry name" value="Histone, subunit A"/>
    <property type="match status" value="1"/>
</dbReference>
<dbReference type="InterPro" id="IPR036427">
    <property type="entry name" value="Bromodomain-like_sf"/>
</dbReference>
<dbReference type="Proteomes" id="UP000054097">
    <property type="component" value="Unassembled WGS sequence"/>
</dbReference>
<dbReference type="PROSITE" id="PS50014">
    <property type="entry name" value="BROMODOMAIN_2"/>
    <property type="match status" value="1"/>
</dbReference>
<accession>A0A0C3AQN9</accession>
<dbReference type="PANTHER" id="PTHR47343:SF1">
    <property type="entry name" value="TRANSCRIPTIONAL ACTIVATOR SPT7"/>
    <property type="match status" value="1"/>
</dbReference>
<evidence type="ECO:0000256" key="1">
    <source>
        <dbReference type="ARBA" id="ARBA00023117"/>
    </source>
</evidence>
<dbReference type="EMBL" id="KN824302">
    <property type="protein sequence ID" value="KIM26880.1"/>
    <property type="molecule type" value="Genomic_DNA"/>
</dbReference>
<dbReference type="CDD" id="cd22927">
    <property type="entry name" value="HFD_SPT7"/>
    <property type="match status" value="1"/>
</dbReference>
<dbReference type="InterPro" id="IPR037782">
    <property type="entry name" value="Spt7"/>
</dbReference>
<dbReference type="GO" id="GO:0046695">
    <property type="term" value="C:SLIK (SAGA-like) complex"/>
    <property type="evidence" value="ECO:0007669"/>
    <property type="project" value="InterPro"/>
</dbReference>
<keyword evidence="1 2" id="KW-0103">Bromodomain</keyword>
<dbReference type="GO" id="GO:0000124">
    <property type="term" value="C:SAGA complex"/>
    <property type="evidence" value="ECO:0007669"/>
    <property type="project" value="InterPro"/>
</dbReference>